<gene>
    <name evidence="4" type="primary">LOC116290470</name>
</gene>
<dbReference type="CDD" id="cd08721">
    <property type="entry name" value="RGS_AKAP2_2"/>
    <property type="match status" value="1"/>
</dbReference>
<dbReference type="GO" id="GO:0008104">
    <property type="term" value="P:intracellular protein localization"/>
    <property type="evidence" value="ECO:0007669"/>
    <property type="project" value="TreeGrafter"/>
</dbReference>
<accession>A0A6P8HAA3</accession>
<dbReference type="GeneID" id="116290470"/>
<dbReference type="InterPro" id="IPR052246">
    <property type="entry name" value="Cell_Polariz_PKAAnc"/>
</dbReference>
<dbReference type="SUPFAM" id="SSF48097">
    <property type="entry name" value="Regulator of G-protein signaling, RGS"/>
    <property type="match status" value="2"/>
</dbReference>
<feature type="compositionally biased region" description="Polar residues" evidence="1">
    <location>
        <begin position="144"/>
        <end position="169"/>
    </location>
</feature>
<feature type="region of interest" description="Disordered" evidence="1">
    <location>
        <begin position="1"/>
        <end position="52"/>
    </location>
</feature>
<dbReference type="OrthoDB" id="5584247at2759"/>
<organism evidence="3 4">
    <name type="scientific">Actinia tenebrosa</name>
    <name type="common">Australian red waratah sea anemone</name>
    <dbReference type="NCBI Taxonomy" id="6105"/>
    <lineage>
        <taxon>Eukaryota</taxon>
        <taxon>Metazoa</taxon>
        <taxon>Cnidaria</taxon>
        <taxon>Anthozoa</taxon>
        <taxon>Hexacorallia</taxon>
        <taxon>Actiniaria</taxon>
        <taxon>Actiniidae</taxon>
        <taxon>Actinia</taxon>
    </lineage>
</organism>
<evidence type="ECO:0000313" key="4">
    <source>
        <dbReference type="RefSeq" id="XP_031553364.1"/>
    </source>
</evidence>
<evidence type="ECO:0000259" key="2">
    <source>
        <dbReference type="PROSITE" id="PS50132"/>
    </source>
</evidence>
<feature type="compositionally biased region" description="Basic and acidic residues" evidence="1">
    <location>
        <begin position="9"/>
        <end position="21"/>
    </location>
</feature>
<dbReference type="InterPro" id="IPR016137">
    <property type="entry name" value="RGS"/>
</dbReference>
<dbReference type="InParanoid" id="A0A6P8HAA3"/>
<evidence type="ECO:0000313" key="3">
    <source>
        <dbReference type="Proteomes" id="UP000515163"/>
    </source>
</evidence>
<evidence type="ECO:0000256" key="1">
    <source>
        <dbReference type="SAM" id="MobiDB-lite"/>
    </source>
</evidence>
<dbReference type="FunCoup" id="A0A6P8HAA3">
    <property type="interactions" value="2850"/>
</dbReference>
<dbReference type="Proteomes" id="UP000515163">
    <property type="component" value="Unplaced"/>
</dbReference>
<dbReference type="RefSeq" id="XP_031553364.1">
    <property type="nucleotide sequence ID" value="XM_031697504.1"/>
</dbReference>
<protein>
    <submittedName>
        <fullName evidence="4">A-kinase anchor protein 10, mitochondrial-like</fullName>
    </submittedName>
</protein>
<dbReference type="KEGG" id="aten:116290470"/>
<feature type="region of interest" description="Disordered" evidence="1">
    <location>
        <begin position="144"/>
        <end position="185"/>
    </location>
</feature>
<name>A0A6P8HAA3_ACTTE</name>
<reference evidence="4" key="1">
    <citation type="submission" date="2025-08" db="UniProtKB">
        <authorList>
            <consortium name="RefSeq"/>
        </authorList>
    </citation>
    <scope>IDENTIFICATION</scope>
    <source>
        <tissue evidence="4">Tentacle</tissue>
    </source>
</reference>
<feature type="domain" description="RGS" evidence="2">
    <location>
        <begin position="316"/>
        <end position="403"/>
    </location>
</feature>
<dbReference type="AlphaFoldDB" id="A0A6P8HAA3"/>
<dbReference type="GO" id="GO:0005886">
    <property type="term" value="C:plasma membrane"/>
    <property type="evidence" value="ECO:0007669"/>
    <property type="project" value="TreeGrafter"/>
</dbReference>
<dbReference type="Gene3D" id="1.10.167.10">
    <property type="entry name" value="Regulator of G-protein Signalling 4, domain 2"/>
    <property type="match status" value="3"/>
</dbReference>
<dbReference type="PANTHER" id="PTHR13155">
    <property type="entry name" value="A-KINASE ANCHOR PROTEINS"/>
    <property type="match status" value="1"/>
</dbReference>
<dbReference type="InterPro" id="IPR036305">
    <property type="entry name" value="RGS_sf"/>
</dbReference>
<proteinExistence type="predicted"/>
<keyword evidence="3" id="KW-1185">Reference proteome</keyword>
<dbReference type="InterPro" id="IPR044926">
    <property type="entry name" value="RGS_subdomain_2"/>
</dbReference>
<dbReference type="GO" id="GO:0005739">
    <property type="term" value="C:mitochondrion"/>
    <property type="evidence" value="ECO:0007669"/>
    <property type="project" value="TreeGrafter"/>
</dbReference>
<feature type="domain" description="RGS" evidence="2">
    <location>
        <begin position="417"/>
        <end position="545"/>
    </location>
</feature>
<dbReference type="FunFam" id="1.10.167.10:FF:000005">
    <property type="entry name" value="Putative A-kinase anchor protein 10 mitochondrial"/>
    <property type="match status" value="1"/>
</dbReference>
<dbReference type="Pfam" id="PF00615">
    <property type="entry name" value="RGS"/>
    <property type="match status" value="2"/>
</dbReference>
<sequence>MPRFLRKSSTKESNKGKNSEKKKNKKGKDKASSNLPTQGFYDEEEEENNTNGSIGVQRCRRLLASCPKRSGSAKCVATFRRNSRLSKSLLEVLMDDSVLPYFMEFMQKQNAVNLLNFWLTSETFRLSTISRLRMNSLLRMKSSSSGETLVNGNSETDAPNHQKSPSSSSKNERLLSDSSSDSEFGCFSGYSDPSEITGPKQMLDKLNTGAILICDKCGNIIDRTLDKCTMCVSEMPDSDVDGKLTVADSSQNSKNAGLVTENISSSSHNKRDGLSEKIFNPGRLDFDEVFNYSDDASRNTNNKSETRKVTFDLKPDFENEEREFCRRRTRSIVIDAMSVYSKYISLEATHPFGLDEPLRRQVEANICSEDGKIDPECFSPGQKFAFNVMERMYFPTFIQSTFYFKHQLDILTSNKVFLSDIIYNQHAMFYFMEFLEQEDVRHMLEFWLTADNFQSLLQDKLKSGEYNTQQALDDAMIIYERYFSMQASLPLGFDDVTRIEVENSICREGGPLPECFGIPLEHILCLLEEVFFPSFLQSDIYYKYLNELLNSVTDSPNPSETSDHYESHPTKHGGHTDESTRLVNSFGSDLDLTENPDAIWHRPNAGPLSLGRVNEFGIFEPIFEPEPDQERNNTSTAAKLGKAMRKLVSGGEDKAKEEMAWKIAKMMIEDVKTEQTRISASRN</sequence>
<dbReference type="PANTHER" id="PTHR13155:SF1">
    <property type="entry name" value="A-KINASE ANCHOR PROTEIN 10, MITOCHONDRIAL"/>
    <property type="match status" value="1"/>
</dbReference>
<dbReference type="SMART" id="SM00315">
    <property type="entry name" value="RGS"/>
    <property type="match status" value="2"/>
</dbReference>
<feature type="region of interest" description="Disordered" evidence="1">
    <location>
        <begin position="554"/>
        <end position="582"/>
    </location>
</feature>
<feature type="compositionally biased region" description="Basic and acidic residues" evidence="1">
    <location>
        <begin position="561"/>
        <end position="580"/>
    </location>
</feature>
<dbReference type="PROSITE" id="PS50132">
    <property type="entry name" value="RGS"/>
    <property type="match status" value="2"/>
</dbReference>